<evidence type="ECO:0000256" key="12">
    <source>
        <dbReference type="ARBA" id="ARBA00022801"/>
    </source>
</evidence>
<dbReference type="RefSeq" id="WP_006864364.1">
    <property type="nucleotide sequence ID" value="NZ_ACCL02000032.1"/>
</dbReference>
<dbReference type="PANTHER" id="PTHR42945">
    <property type="entry name" value="HISTIDINE BIOSYNTHESIS BIFUNCTIONAL PROTEIN"/>
    <property type="match status" value="1"/>
</dbReference>
<sequence>MKNKKLYTHIFLKNEKAVTGLKNSHLFSDGDAVQIAEFYEKNGADGLIIFDLSDSDAEHEANLDVIRRISRAVEIPLIGGGHMNRVEDVKKMLYAGCSCAFLNMSKQGNADMLEEVSKRFGKEKIGVCINDFSALTKSNEHLEKFASVALLFGDNRHIYEAVNNISLRAIPVFSELQPERICALLKLDKVVGVSTRVTPEMDFPSLRKSMMEMGVCVQSLESAFSWSDLKPNADGLVPVIVQDYQTKQVLMLAYMNEEAFHQTLMTGRMTYFSRSRQQLWLKGETSGHYQFVRQISLDCDNDTLLAKVQQVGAACHTGNKSCFYRDVVAQQSSYRSTETVLEDVMNVIQDRKQNPKEGSYTNYLFDKGIDKILKKLGEEATEIIIAAKNPNPEEIKYEISDFLYHMMVLMAERGVSWEDIAEELSHR</sequence>
<accession>C6LLR3</accession>
<dbReference type="Gene3D" id="1.10.287.1080">
    <property type="entry name" value="MazG-like"/>
    <property type="match status" value="1"/>
</dbReference>
<evidence type="ECO:0000256" key="3">
    <source>
        <dbReference type="ARBA" id="ARBA00004496"/>
    </source>
</evidence>
<evidence type="ECO:0000259" key="18">
    <source>
        <dbReference type="Pfam" id="PF01502"/>
    </source>
</evidence>
<dbReference type="InterPro" id="IPR038019">
    <property type="entry name" value="PRib_AMP_CycHydrolase_sf"/>
</dbReference>
<dbReference type="Gene3D" id="3.20.20.70">
    <property type="entry name" value="Aldolase class I"/>
    <property type="match status" value="1"/>
</dbReference>
<keyword evidence="11 16" id="KW-0547">Nucleotide-binding</keyword>
<dbReference type="GO" id="GO:0005524">
    <property type="term" value="F:ATP binding"/>
    <property type="evidence" value="ECO:0007669"/>
    <property type="project" value="UniProtKB-KW"/>
</dbReference>
<dbReference type="Pfam" id="PF01502">
    <property type="entry name" value="PRA-CH"/>
    <property type="match status" value="1"/>
</dbReference>
<evidence type="ECO:0000256" key="11">
    <source>
        <dbReference type="ARBA" id="ARBA00022741"/>
    </source>
</evidence>
<dbReference type="InterPro" id="IPR002496">
    <property type="entry name" value="PRib_AMP_CycHydrolase_dom"/>
</dbReference>
<dbReference type="InterPro" id="IPR013785">
    <property type="entry name" value="Aldolase_TIM"/>
</dbReference>
<dbReference type="Proteomes" id="UP000005561">
    <property type="component" value="Unassembled WGS sequence"/>
</dbReference>
<comment type="similarity">
    <text evidence="6 16">In the C-terminal section; belongs to the PRA-PH family.</text>
</comment>
<evidence type="ECO:0000256" key="4">
    <source>
        <dbReference type="ARBA" id="ARBA00005169"/>
    </source>
</evidence>
<keyword evidence="12 16" id="KW-0378">Hydrolase</keyword>
<evidence type="ECO:0000313" key="19">
    <source>
        <dbReference type="EMBL" id="EET58454.1"/>
    </source>
</evidence>
<dbReference type="SUPFAM" id="SSF141734">
    <property type="entry name" value="HisI-like"/>
    <property type="match status" value="1"/>
</dbReference>
<dbReference type="STRING" id="168384.SAMN05660368_00253"/>
<dbReference type="NCBIfam" id="TIGR03188">
    <property type="entry name" value="histidine_hisI"/>
    <property type="match status" value="1"/>
</dbReference>
<dbReference type="eggNOG" id="COG0107">
    <property type="taxonomic scope" value="Bacteria"/>
</dbReference>
<keyword evidence="10 16" id="KW-0028">Amino-acid biosynthesis</keyword>
<keyword evidence="15 16" id="KW-0511">Multifunctional enzyme</keyword>
<evidence type="ECO:0000256" key="2">
    <source>
        <dbReference type="ARBA" id="ARBA00001460"/>
    </source>
</evidence>
<dbReference type="HAMAP" id="MF_01021">
    <property type="entry name" value="HisI"/>
    <property type="match status" value="1"/>
</dbReference>
<reference evidence="19" key="1">
    <citation type="submission" date="2009-07" db="EMBL/GenBank/DDBJ databases">
        <authorList>
            <person name="Weinstock G."/>
            <person name="Sodergren E."/>
            <person name="Clifton S."/>
            <person name="Fulton L."/>
            <person name="Fulton B."/>
            <person name="Courtney L."/>
            <person name="Fronick C."/>
            <person name="Harrison M."/>
            <person name="Strong C."/>
            <person name="Farmer C."/>
            <person name="Delahaunty K."/>
            <person name="Markovic C."/>
            <person name="Hall O."/>
            <person name="Minx P."/>
            <person name="Tomlinson C."/>
            <person name="Mitreva M."/>
            <person name="Nelson J."/>
            <person name="Hou S."/>
            <person name="Wollam A."/>
            <person name="Pepin K.H."/>
            <person name="Johnson M."/>
            <person name="Bhonagiri V."/>
            <person name="Nash W.E."/>
            <person name="Warren W."/>
            <person name="Chinwalla A."/>
            <person name="Mardis E.R."/>
            <person name="Wilson R.K."/>
        </authorList>
    </citation>
    <scope>NUCLEOTIDE SEQUENCE [LARGE SCALE GENOMIC DNA]</scope>
    <source>
        <strain evidence="19">DSM 14469</strain>
    </source>
</reference>
<dbReference type="EMBL" id="ACCL02000032">
    <property type="protein sequence ID" value="EET58454.1"/>
    <property type="molecule type" value="Genomic_DNA"/>
</dbReference>
<keyword evidence="14 16" id="KW-0368">Histidine biosynthesis</keyword>
<dbReference type="NCBIfam" id="NF000768">
    <property type="entry name" value="PRK00051.1"/>
    <property type="match status" value="1"/>
</dbReference>
<dbReference type="HAMAP" id="MF_01020">
    <property type="entry name" value="HisE"/>
    <property type="match status" value="1"/>
</dbReference>
<dbReference type="InterPro" id="IPR011060">
    <property type="entry name" value="RibuloseP-bd_barrel"/>
</dbReference>
<proteinExistence type="inferred from homology"/>
<feature type="region of interest" description="Phosphoribosyl-AMP cyclohydrolase" evidence="16">
    <location>
        <begin position="1"/>
        <end position="340"/>
    </location>
</feature>
<keyword evidence="20" id="KW-1185">Reference proteome</keyword>
<dbReference type="InterPro" id="IPR021130">
    <property type="entry name" value="PRib-ATP_PPHydrolase-like"/>
</dbReference>
<dbReference type="InterPro" id="IPR006062">
    <property type="entry name" value="His_biosynth"/>
</dbReference>
<evidence type="ECO:0000256" key="8">
    <source>
        <dbReference type="ARBA" id="ARBA00009667"/>
    </source>
</evidence>
<dbReference type="EC" id="3.5.4.19" evidence="16"/>
<dbReference type="FunFam" id="3.10.20.810:FF:000001">
    <property type="entry name" value="Histidine biosynthesis bifunctional protein HisIE"/>
    <property type="match status" value="1"/>
</dbReference>
<protein>
    <recommendedName>
        <fullName evidence="16">Histidine biosynthesis bifunctional protein HisIE</fullName>
    </recommendedName>
    <domain>
        <recommendedName>
            <fullName evidence="16">Phosphoribosyl-AMP cyclohydrolase</fullName>
            <shortName evidence="16">PRA-CH</shortName>
            <ecNumber evidence="16">3.5.4.19</ecNumber>
        </recommendedName>
    </domain>
    <domain>
        <recommendedName>
            <fullName evidence="16">Phosphoribosyl-ATP pyrophosphatase</fullName>
            <shortName evidence="16">PRA-PH</shortName>
            <ecNumber evidence="16">3.6.1.31</ecNumber>
        </recommendedName>
    </domain>
</protein>
<evidence type="ECO:0000256" key="17">
    <source>
        <dbReference type="RuleBase" id="RU003657"/>
    </source>
</evidence>
<name>C6LLR3_9FIRM</name>
<evidence type="ECO:0000256" key="15">
    <source>
        <dbReference type="ARBA" id="ARBA00023268"/>
    </source>
</evidence>
<evidence type="ECO:0000256" key="6">
    <source>
        <dbReference type="ARBA" id="ARBA00007731"/>
    </source>
</evidence>
<dbReference type="EC" id="3.6.1.31" evidence="16"/>
<dbReference type="HAMAP" id="MF_01019">
    <property type="entry name" value="HisIE"/>
    <property type="match status" value="1"/>
</dbReference>
<evidence type="ECO:0000256" key="14">
    <source>
        <dbReference type="ARBA" id="ARBA00023102"/>
    </source>
</evidence>
<comment type="catalytic activity">
    <reaction evidence="2 16">
        <text>1-(5-phospho-beta-D-ribosyl)-ATP + H2O = 1-(5-phospho-beta-D-ribosyl)-5'-AMP + diphosphate + H(+)</text>
        <dbReference type="Rhea" id="RHEA:22828"/>
        <dbReference type="ChEBI" id="CHEBI:15377"/>
        <dbReference type="ChEBI" id="CHEBI:15378"/>
        <dbReference type="ChEBI" id="CHEBI:33019"/>
        <dbReference type="ChEBI" id="CHEBI:59457"/>
        <dbReference type="ChEBI" id="CHEBI:73183"/>
        <dbReference type="EC" id="3.6.1.31"/>
    </reaction>
</comment>
<comment type="pathway">
    <text evidence="4 16">Amino-acid biosynthesis; L-histidine biosynthesis; L-histidine from 5-phospho-alpha-D-ribose 1-diphosphate: step 3/9.</text>
</comment>
<dbReference type="Gene3D" id="3.10.20.810">
    <property type="entry name" value="Phosphoribosyl-AMP cyclohydrolase"/>
    <property type="match status" value="1"/>
</dbReference>
<comment type="pathway">
    <text evidence="5 16">Amino-acid biosynthesis; L-histidine biosynthesis; L-histidine from 5-phospho-alpha-D-ribose 1-diphosphate: step 2/9.</text>
</comment>
<comment type="similarity">
    <text evidence="8 17">Belongs to the HisA/HisF family.</text>
</comment>
<gene>
    <name evidence="19" type="primary">hisE</name>
    <name evidence="16" type="synonym">hisI</name>
    <name evidence="16" type="synonym">hisIE</name>
    <name evidence="19" type="ORF">BRYFOR_09611</name>
</gene>
<dbReference type="AlphaFoldDB" id="C6LLR3"/>
<dbReference type="SUPFAM" id="SSF101386">
    <property type="entry name" value="all-alpha NTP pyrophosphatases"/>
    <property type="match status" value="1"/>
</dbReference>
<dbReference type="CDD" id="cd11534">
    <property type="entry name" value="NTP-PPase_HisIE_like"/>
    <property type="match status" value="1"/>
</dbReference>
<dbReference type="PANTHER" id="PTHR42945:SF1">
    <property type="entry name" value="HISTIDINE BIOSYNTHESIS BIFUNCTIONAL PROTEIN HIS7"/>
    <property type="match status" value="1"/>
</dbReference>
<organism evidence="19 20">
    <name type="scientific">Marvinbryantia formatexigens DSM 14469</name>
    <dbReference type="NCBI Taxonomy" id="478749"/>
    <lineage>
        <taxon>Bacteria</taxon>
        <taxon>Bacillati</taxon>
        <taxon>Bacillota</taxon>
        <taxon>Clostridia</taxon>
        <taxon>Lachnospirales</taxon>
        <taxon>Lachnospiraceae</taxon>
        <taxon>Marvinbryantia</taxon>
    </lineage>
</organism>
<dbReference type="Pfam" id="PF00977">
    <property type="entry name" value="His_biosynth"/>
    <property type="match status" value="1"/>
</dbReference>
<dbReference type="GO" id="GO:0004635">
    <property type="term" value="F:phosphoribosyl-AMP cyclohydrolase activity"/>
    <property type="evidence" value="ECO:0007669"/>
    <property type="project" value="UniProtKB-UniRule"/>
</dbReference>
<keyword evidence="9 16" id="KW-0963">Cytoplasm</keyword>
<dbReference type="GO" id="GO:0004636">
    <property type="term" value="F:phosphoribosyl-ATP diphosphatase activity"/>
    <property type="evidence" value="ECO:0007669"/>
    <property type="project" value="UniProtKB-UniRule"/>
</dbReference>
<dbReference type="UniPathway" id="UPA00031">
    <property type="reaction ID" value="UER00007"/>
</dbReference>
<dbReference type="SUPFAM" id="SSF51366">
    <property type="entry name" value="Ribulose-phoshate binding barrel"/>
    <property type="match status" value="1"/>
</dbReference>
<dbReference type="GO" id="GO:0005737">
    <property type="term" value="C:cytoplasm"/>
    <property type="evidence" value="ECO:0007669"/>
    <property type="project" value="UniProtKB-SubCell"/>
</dbReference>
<evidence type="ECO:0000313" key="20">
    <source>
        <dbReference type="Proteomes" id="UP000005561"/>
    </source>
</evidence>
<dbReference type="eggNOG" id="COG0140">
    <property type="taxonomic scope" value="Bacteria"/>
</dbReference>
<evidence type="ECO:0000256" key="1">
    <source>
        <dbReference type="ARBA" id="ARBA00000024"/>
    </source>
</evidence>
<comment type="caution">
    <text evidence="19">The sequence shown here is derived from an EMBL/GenBank/DDBJ whole genome shotgun (WGS) entry which is preliminary data.</text>
</comment>
<evidence type="ECO:0000256" key="9">
    <source>
        <dbReference type="ARBA" id="ARBA00022490"/>
    </source>
</evidence>
<comment type="similarity">
    <text evidence="7 16">In the N-terminal section; belongs to the PRA-CH family.</text>
</comment>
<feature type="domain" description="Phosphoribosyl-AMP cyclohydrolase" evidence="18">
    <location>
        <begin position="251"/>
        <end position="324"/>
    </location>
</feature>
<dbReference type="InterPro" id="IPR008179">
    <property type="entry name" value="HisE"/>
</dbReference>
<evidence type="ECO:0000256" key="10">
    <source>
        <dbReference type="ARBA" id="ARBA00022605"/>
    </source>
</evidence>
<dbReference type="GO" id="GO:0000105">
    <property type="term" value="P:L-histidine biosynthetic process"/>
    <property type="evidence" value="ECO:0007669"/>
    <property type="project" value="UniProtKB-UniRule"/>
</dbReference>
<dbReference type="InterPro" id="IPR023019">
    <property type="entry name" value="His_synth_HisIE"/>
</dbReference>
<evidence type="ECO:0000256" key="7">
    <source>
        <dbReference type="ARBA" id="ARBA00008299"/>
    </source>
</evidence>
<dbReference type="eggNOG" id="COG0139">
    <property type="taxonomic scope" value="Bacteria"/>
</dbReference>
<evidence type="ECO:0000256" key="5">
    <source>
        <dbReference type="ARBA" id="ARBA00005204"/>
    </source>
</evidence>
<dbReference type="Pfam" id="PF01503">
    <property type="entry name" value="PRA-PH"/>
    <property type="match status" value="1"/>
</dbReference>
<feature type="region of interest" description="Phosphoribosyl-ATP pyrophosphohydrolase" evidence="16">
    <location>
        <begin position="341"/>
        <end position="427"/>
    </location>
</feature>
<dbReference type="NCBIfam" id="NF002747">
    <property type="entry name" value="PRK02759.1"/>
    <property type="match status" value="1"/>
</dbReference>
<comment type="subcellular location">
    <subcellularLocation>
        <location evidence="3 16">Cytoplasm</location>
    </subcellularLocation>
</comment>
<dbReference type="InterPro" id="IPR026660">
    <property type="entry name" value="PRA-CH"/>
</dbReference>
<evidence type="ECO:0000256" key="16">
    <source>
        <dbReference type="HAMAP-Rule" id="MF_01019"/>
    </source>
</evidence>
<comment type="catalytic activity">
    <reaction evidence="1 16">
        <text>1-(5-phospho-beta-D-ribosyl)-5'-AMP + H2O = 1-(5-phospho-beta-D-ribosyl)-5-[(5-phospho-beta-D-ribosylamino)methylideneamino]imidazole-4-carboxamide</text>
        <dbReference type="Rhea" id="RHEA:20049"/>
        <dbReference type="ChEBI" id="CHEBI:15377"/>
        <dbReference type="ChEBI" id="CHEBI:58435"/>
        <dbReference type="ChEBI" id="CHEBI:59457"/>
        <dbReference type="EC" id="3.5.4.19"/>
    </reaction>
</comment>
<keyword evidence="13 16" id="KW-0067">ATP-binding</keyword>
<evidence type="ECO:0000256" key="13">
    <source>
        <dbReference type="ARBA" id="ARBA00022840"/>
    </source>
</evidence>
<dbReference type="OrthoDB" id="9795769at2"/>